<name>A0A7J8VFS1_9ROSI</name>
<dbReference type="EMBL" id="JABFAB010000010">
    <property type="protein sequence ID" value="MBA0661656.1"/>
    <property type="molecule type" value="Genomic_DNA"/>
</dbReference>
<keyword evidence="2" id="KW-1185">Reference proteome</keyword>
<proteinExistence type="predicted"/>
<dbReference type="Proteomes" id="UP000593573">
    <property type="component" value="Unassembled WGS sequence"/>
</dbReference>
<accession>A0A7J8VFS1</accession>
<evidence type="ECO:0000313" key="2">
    <source>
        <dbReference type="Proteomes" id="UP000593573"/>
    </source>
</evidence>
<protein>
    <submittedName>
        <fullName evidence="1">Uncharacterized protein</fullName>
    </submittedName>
</protein>
<sequence>MGDEKSMIVMASRDRESRDRELLIPTFYKVFRSWASKKFMTGW</sequence>
<evidence type="ECO:0000313" key="1">
    <source>
        <dbReference type="EMBL" id="MBA0661656.1"/>
    </source>
</evidence>
<dbReference type="AlphaFoldDB" id="A0A7J8VFS1"/>
<gene>
    <name evidence="1" type="ORF">Goklo_005931</name>
</gene>
<dbReference type="OrthoDB" id="1721550at2759"/>
<comment type="caution">
    <text evidence="1">The sequence shown here is derived from an EMBL/GenBank/DDBJ whole genome shotgun (WGS) entry which is preliminary data.</text>
</comment>
<organism evidence="1 2">
    <name type="scientific">Gossypium klotzschianum</name>
    <dbReference type="NCBI Taxonomy" id="34286"/>
    <lineage>
        <taxon>Eukaryota</taxon>
        <taxon>Viridiplantae</taxon>
        <taxon>Streptophyta</taxon>
        <taxon>Embryophyta</taxon>
        <taxon>Tracheophyta</taxon>
        <taxon>Spermatophyta</taxon>
        <taxon>Magnoliopsida</taxon>
        <taxon>eudicotyledons</taxon>
        <taxon>Gunneridae</taxon>
        <taxon>Pentapetalae</taxon>
        <taxon>rosids</taxon>
        <taxon>malvids</taxon>
        <taxon>Malvales</taxon>
        <taxon>Malvaceae</taxon>
        <taxon>Malvoideae</taxon>
        <taxon>Gossypium</taxon>
    </lineage>
</organism>
<reference evidence="1 2" key="1">
    <citation type="journal article" date="2019" name="Genome Biol. Evol.">
        <title>Insights into the evolution of the New World diploid cottons (Gossypium, subgenus Houzingenia) based on genome sequencing.</title>
        <authorList>
            <person name="Grover C.E."/>
            <person name="Arick M.A. 2nd"/>
            <person name="Thrash A."/>
            <person name="Conover J.L."/>
            <person name="Sanders W.S."/>
            <person name="Peterson D.G."/>
            <person name="Frelichowski J.E."/>
            <person name="Scheffler J.A."/>
            <person name="Scheffler B.E."/>
            <person name="Wendel J.F."/>
        </authorList>
    </citation>
    <scope>NUCLEOTIDE SEQUENCE [LARGE SCALE GENOMIC DNA]</scope>
    <source>
        <strain evidence="1">57</strain>
        <tissue evidence="1">Leaf</tissue>
    </source>
</reference>